<protein>
    <submittedName>
        <fullName evidence="2">Uncharacterized protein</fullName>
    </submittedName>
</protein>
<evidence type="ECO:0000313" key="2">
    <source>
        <dbReference type="EMBL" id="MCI20312.1"/>
    </source>
</evidence>
<accession>A0A392Q8T9</accession>
<organism evidence="2 3">
    <name type="scientific">Trifolium medium</name>
    <dbReference type="NCBI Taxonomy" id="97028"/>
    <lineage>
        <taxon>Eukaryota</taxon>
        <taxon>Viridiplantae</taxon>
        <taxon>Streptophyta</taxon>
        <taxon>Embryophyta</taxon>
        <taxon>Tracheophyta</taxon>
        <taxon>Spermatophyta</taxon>
        <taxon>Magnoliopsida</taxon>
        <taxon>eudicotyledons</taxon>
        <taxon>Gunneridae</taxon>
        <taxon>Pentapetalae</taxon>
        <taxon>rosids</taxon>
        <taxon>fabids</taxon>
        <taxon>Fabales</taxon>
        <taxon>Fabaceae</taxon>
        <taxon>Papilionoideae</taxon>
        <taxon>50 kb inversion clade</taxon>
        <taxon>NPAAA clade</taxon>
        <taxon>Hologalegina</taxon>
        <taxon>IRL clade</taxon>
        <taxon>Trifolieae</taxon>
        <taxon>Trifolium</taxon>
    </lineage>
</organism>
<evidence type="ECO:0000256" key="1">
    <source>
        <dbReference type="SAM" id="MobiDB-lite"/>
    </source>
</evidence>
<dbReference type="Proteomes" id="UP000265520">
    <property type="component" value="Unassembled WGS sequence"/>
</dbReference>
<name>A0A392Q8T9_9FABA</name>
<proteinExistence type="predicted"/>
<dbReference type="AlphaFoldDB" id="A0A392Q8T9"/>
<evidence type="ECO:0000313" key="3">
    <source>
        <dbReference type="Proteomes" id="UP000265520"/>
    </source>
</evidence>
<comment type="caution">
    <text evidence="2">The sequence shown here is derived from an EMBL/GenBank/DDBJ whole genome shotgun (WGS) entry which is preliminary data.</text>
</comment>
<feature type="region of interest" description="Disordered" evidence="1">
    <location>
        <begin position="108"/>
        <end position="131"/>
    </location>
</feature>
<dbReference type="EMBL" id="LXQA010119258">
    <property type="protein sequence ID" value="MCI20312.1"/>
    <property type="molecule type" value="Genomic_DNA"/>
</dbReference>
<keyword evidence="3" id="KW-1185">Reference proteome</keyword>
<sequence>MKRNATFGKPIPKIVGRRNRQARVIHHEDTRGRWFPVPEDKQDEFLAELHAAGKDRREGKPIDNSRFAKYFTVAKGRTKLYKPRRHANWNEVFQKYKEEDMAARTKAASLKRKQKKSEACKRKKEQLLNKF</sequence>
<reference evidence="2 3" key="1">
    <citation type="journal article" date="2018" name="Front. Plant Sci.">
        <title>Red Clover (Trifolium pratense) and Zigzag Clover (T. medium) - A Picture of Genomic Similarities and Differences.</title>
        <authorList>
            <person name="Dluhosova J."/>
            <person name="Istvanek J."/>
            <person name="Nedelnik J."/>
            <person name="Repkova J."/>
        </authorList>
    </citation>
    <scope>NUCLEOTIDE SEQUENCE [LARGE SCALE GENOMIC DNA]</scope>
    <source>
        <strain evidence="3">cv. 10/8</strain>
        <tissue evidence="2">Leaf</tissue>
    </source>
</reference>